<evidence type="ECO:0000256" key="4">
    <source>
        <dbReference type="ARBA" id="ARBA00022989"/>
    </source>
</evidence>
<dbReference type="PANTHER" id="PTHR30213">
    <property type="entry name" value="INNER MEMBRANE PROTEIN YHJD"/>
    <property type="match status" value="1"/>
</dbReference>
<dbReference type="Pfam" id="PF03631">
    <property type="entry name" value="Virul_fac_BrkB"/>
    <property type="match status" value="1"/>
</dbReference>
<protein>
    <recommendedName>
        <fullName evidence="9">YihY/virulence factor BrkB family protein</fullName>
    </recommendedName>
</protein>
<reference evidence="7" key="1">
    <citation type="submission" date="2019-10" db="EMBL/GenBank/DDBJ databases">
        <authorList>
            <person name="Ross D.E."/>
            <person name="Gulliver D."/>
        </authorList>
    </citation>
    <scope>NUCLEOTIDE SEQUENCE</scope>
    <source>
        <strain evidence="7">DER-2019</strain>
    </source>
</reference>
<dbReference type="PIRSF" id="PIRSF035875">
    <property type="entry name" value="RNase_BN"/>
    <property type="match status" value="1"/>
</dbReference>
<feature type="transmembrane region" description="Helical" evidence="6">
    <location>
        <begin position="177"/>
        <end position="201"/>
    </location>
</feature>
<evidence type="ECO:0000256" key="3">
    <source>
        <dbReference type="ARBA" id="ARBA00022692"/>
    </source>
</evidence>
<keyword evidence="3 6" id="KW-0812">Transmembrane</keyword>
<sequence>MDLVGAMTFLKCFSRFLITQGKKNNIVNLSAQMSYRALLAFIPFIMLLYNLINWFSIEINTTLVSVLSELLPTSIMDYIYLSMENANTISFSFGTNLFIGFFIFYASVSAMHSLIQSLNRIFEQEETRGLIALWIQSVLYLFLFLSIIVFTLFFYIFGEKLFHFIFTVFDLSGIFTLFIAIFSCIYLIIVTTFIFTLIYMFAPKNHLTFLEAFPGGLFVSICWFSILFIYALFANSILDYATFSINLQGPFSLFFVIYIICFTLTLGGVVNLFSVKILATRERKGQND</sequence>
<feature type="transmembrane region" description="Helical" evidence="6">
    <location>
        <begin position="213"/>
        <end position="233"/>
    </location>
</feature>
<feature type="transmembrane region" description="Helical" evidence="6">
    <location>
        <begin position="89"/>
        <end position="108"/>
    </location>
</feature>
<dbReference type="OrthoDB" id="9775903at2"/>
<proteinExistence type="predicted"/>
<dbReference type="GO" id="GO:0005886">
    <property type="term" value="C:plasma membrane"/>
    <property type="evidence" value="ECO:0007669"/>
    <property type="project" value="UniProtKB-SubCell"/>
</dbReference>
<reference evidence="7" key="2">
    <citation type="submission" date="2020-10" db="EMBL/GenBank/DDBJ databases">
        <title>Comparative genomics of the Acetobacterium genus.</title>
        <authorList>
            <person name="Marshall C."/>
            <person name="May H."/>
            <person name="Norman S."/>
        </authorList>
    </citation>
    <scope>NUCLEOTIDE SEQUENCE</scope>
    <source>
        <strain evidence="7">DER-2019</strain>
    </source>
</reference>
<keyword evidence="8" id="KW-1185">Reference proteome</keyword>
<keyword evidence="4 6" id="KW-1133">Transmembrane helix</keyword>
<name>A0A923HPY3_9FIRM</name>
<dbReference type="AlphaFoldDB" id="A0A923HPY3"/>
<feature type="transmembrane region" description="Helical" evidence="6">
    <location>
        <begin position="33"/>
        <end position="52"/>
    </location>
</feature>
<evidence type="ECO:0000256" key="6">
    <source>
        <dbReference type="SAM" id="Phobius"/>
    </source>
</evidence>
<organism evidence="7 8">
    <name type="scientific">Acetobacterium paludosum</name>
    <dbReference type="NCBI Taxonomy" id="52693"/>
    <lineage>
        <taxon>Bacteria</taxon>
        <taxon>Bacillati</taxon>
        <taxon>Bacillota</taxon>
        <taxon>Clostridia</taxon>
        <taxon>Eubacteriales</taxon>
        <taxon>Eubacteriaceae</taxon>
        <taxon>Acetobacterium</taxon>
    </lineage>
</organism>
<dbReference type="EMBL" id="WJBD01000001">
    <property type="protein sequence ID" value="MBC3886709.1"/>
    <property type="molecule type" value="Genomic_DNA"/>
</dbReference>
<keyword evidence="2" id="KW-1003">Cell membrane</keyword>
<comment type="subcellular location">
    <subcellularLocation>
        <location evidence="1">Cell membrane</location>
        <topology evidence="1">Multi-pass membrane protein</topology>
    </subcellularLocation>
</comment>
<evidence type="ECO:0000256" key="2">
    <source>
        <dbReference type="ARBA" id="ARBA00022475"/>
    </source>
</evidence>
<evidence type="ECO:0000256" key="1">
    <source>
        <dbReference type="ARBA" id="ARBA00004651"/>
    </source>
</evidence>
<dbReference type="Proteomes" id="UP000616595">
    <property type="component" value="Unassembled WGS sequence"/>
</dbReference>
<gene>
    <name evidence="7" type="ORF">GH810_00050</name>
</gene>
<feature type="transmembrane region" description="Helical" evidence="6">
    <location>
        <begin position="129"/>
        <end position="157"/>
    </location>
</feature>
<dbReference type="PANTHER" id="PTHR30213:SF0">
    <property type="entry name" value="UPF0761 MEMBRANE PROTEIN YIHY"/>
    <property type="match status" value="1"/>
</dbReference>
<dbReference type="InterPro" id="IPR017039">
    <property type="entry name" value="Virul_fac_BrkB"/>
</dbReference>
<feature type="transmembrane region" description="Helical" evidence="6">
    <location>
        <begin position="253"/>
        <end position="274"/>
    </location>
</feature>
<keyword evidence="5 6" id="KW-0472">Membrane</keyword>
<evidence type="ECO:0000313" key="7">
    <source>
        <dbReference type="EMBL" id="MBC3886709.1"/>
    </source>
</evidence>
<evidence type="ECO:0008006" key="9">
    <source>
        <dbReference type="Google" id="ProtNLM"/>
    </source>
</evidence>
<comment type="caution">
    <text evidence="7">The sequence shown here is derived from an EMBL/GenBank/DDBJ whole genome shotgun (WGS) entry which is preliminary data.</text>
</comment>
<evidence type="ECO:0000313" key="8">
    <source>
        <dbReference type="Proteomes" id="UP000616595"/>
    </source>
</evidence>
<accession>A0A923HPY3</accession>
<evidence type="ECO:0000256" key="5">
    <source>
        <dbReference type="ARBA" id="ARBA00023136"/>
    </source>
</evidence>